<feature type="transmembrane region" description="Helical" evidence="3">
    <location>
        <begin position="207"/>
        <end position="227"/>
    </location>
</feature>
<reference evidence="4 5" key="1">
    <citation type="submission" date="2017-05" db="EMBL/GenBank/DDBJ databases">
        <title>Genome of assembly of the Bengalese finch, Lonchura striata domestica.</title>
        <authorList>
            <person name="Colquitt B.M."/>
            <person name="Brainard M.S."/>
        </authorList>
    </citation>
    <scope>NUCLEOTIDE SEQUENCE [LARGE SCALE GENOMIC DNA]</scope>
    <source>
        <strain evidence="4">White83orange57</strain>
    </source>
</reference>
<dbReference type="EMBL" id="MUZQ01000219">
    <property type="protein sequence ID" value="OWK55093.1"/>
    <property type="molecule type" value="Genomic_DNA"/>
</dbReference>
<protein>
    <submittedName>
        <fullName evidence="4">Pre-B-cell leukemia transcription factor-interacting protein 1</fullName>
    </submittedName>
</protein>
<evidence type="ECO:0000256" key="2">
    <source>
        <dbReference type="SAM" id="MobiDB-lite"/>
    </source>
</evidence>
<dbReference type="PANTHER" id="PTHR28638">
    <property type="entry name" value="CELL CYCLE PROGRESSION PROTEIN 1"/>
    <property type="match status" value="1"/>
</dbReference>
<feature type="compositionally biased region" description="Basic and acidic residues" evidence="2">
    <location>
        <begin position="1"/>
        <end position="11"/>
    </location>
</feature>
<feature type="region of interest" description="Disordered" evidence="2">
    <location>
        <begin position="251"/>
        <end position="271"/>
    </location>
</feature>
<dbReference type="AlphaFoldDB" id="A0A218UN03"/>
<keyword evidence="3" id="KW-1133">Transmembrane helix</keyword>
<feature type="compositionally biased region" description="Acidic residues" evidence="2">
    <location>
        <begin position="40"/>
        <end position="50"/>
    </location>
</feature>
<name>A0A218UN03_9PASE</name>
<evidence type="ECO:0000256" key="3">
    <source>
        <dbReference type="SAM" id="Phobius"/>
    </source>
</evidence>
<organism evidence="4 5">
    <name type="scientific">Lonchura striata</name>
    <name type="common">white-rumped munia</name>
    <dbReference type="NCBI Taxonomy" id="40157"/>
    <lineage>
        <taxon>Eukaryota</taxon>
        <taxon>Metazoa</taxon>
        <taxon>Chordata</taxon>
        <taxon>Craniata</taxon>
        <taxon>Vertebrata</taxon>
        <taxon>Euteleostomi</taxon>
        <taxon>Archelosauria</taxon>
        <taxon>Archosauria</taxon>
        <taxon>Dinosauria</taxon>
        <taxon>Saurischia</taxon>
        <taxon>Theropoda</taxon>
        <taxon>Coelurosauria</taxon>
        <taxon>Aves</taxon>
        <taxon>Neognathae</taxon>
        <taxon>Neoaves</taxon>
        <taxon>Telluraves</taxon>
        <taxon>Australaves</taxon>
        <taxon>Passeriformes</taxon>
        <taxon>Passeroidea</taxon>
        <taxon>Estrildidae</taxon>
        <taxon>Estrildinae</taxon>
        <taxon>Lonchura</taxon>
    </lineage>
</organism>
<dbReference type="Proteomes" id="UP000197619">
    <property type="component" value="Unassembled WGS sequence"/>
</dbReference>
<gene>
    <name evidence="4" type="primary">PBXIP1</name>
    <name evidence="4" type="ORF">RLOC_00007055</name>
</gene>
<feature type="region of interest" description="Disordered" evidence="2">
    <location>
        <begin position="354"/>
        <end position="380"/>
    </location>
</feature>
<feature type="compositionally biased region" description="Basic and acidic residues" evidence="2">
    <location>
        <begin position="475"/>
        <end position="485"/>
    </location>
</feature>
<evidence type="ECO:0000256" key="1">
    <source>
        <dbReference type="ARBA" id="ARBA00023054"/>
    </source>
</evidence>
<feature type="compositionally biased region" description="Polar residues" evidence="2">
    <location>
        <begin position="152"/>
        <end position="165"/>
    </location>
</feature>
<dbReference type="GO" id="GO:0016020">
    <property type="term" value="C:membrane"/>
    <property type="evidence" value="ECO:0007669"/>
    <property type="project" value="TreeGrafter"/>
</dbReference>
<proteinExistence type="predicted"/>
<sequence length="640" mass="69684">MAEKLDPRDSESSWVLAGSEGLPIDTVGPEQDSASRRSDDEEPQEEDEGTQDTVTGRQPPWVWGKLGVTVLCHCLIPMLCLSPAVTTNGATTFPSQTLCPEGSGQGDPEECEDSKAVPALDGSAEPSVLEGDEQEELKAEAEPQPCPDTPQAGPTTEDVSCTSSDDNMEGLRWRKGHKPHPEPPTVTPASHRGTPDTGDDGLSMNKYLFGALALVAVGLLIITGGIYDVADGPVESVGSWDLAAGEQESLLSVDSNDSQQEPPLADAGGSQNMQSMSQLLDKLAKENQEIRLMQAELQAHKEDLRALLHKSEGEAATAGAQQQSLARENVRLRAALEREVTALREAQAELQRLQAAGAPGSRREPAAEQPRATGVPGRGKAVARWHGSLDSLRQELADTLDRARGSGDLKGLVEELSILEQHLAQVLEAEGLGSFSTAWKKPFKVEKESGWHKQHGTRGSPHKEERREHGKPHKKDPQPPREHKPGKSWGKPSHSHPHHDSHEVPWLRRYRAPQGCSGVTDCAHKEGQEVLGAVLEPVQKVQFLQLLESFMGQLGLGRQFGKLAPQLDGAFRADGVFAHDRLRFVDFVDDVEDLLEDVAWQEWGNKKAVDGFEEYMLRHYSGASGNVWSQRAPRQHGTRG</sequence>
<dbReference type="InterPro" id="IPR051990">
    <property type="entry name" value="CCPG1/PBIP1"/>
</dbReference>
<keyword evidence="1" id="KW-0175">Coiled coil</keyword>
<feature type="region of interest" description="Disordered" evidence="2">
    <location>
        <begin position="446"/>
        <end position="505"/>
    </location>
</feature>
<feature type="region of interest" description="Disordered" evidence="2">
    <location>
        <begin position="1"/>
        <end position="60"/>
    </location>
</feature>
<evidence type="ECO:0000313" key="4">
    <source>
        <dbReference type="EMBL" id="OWK55093.1"/>
    </source>
</evidence>
<accession>A0A218UN03</accession>
<comment type="caution">
    <text evidence="4">The sequence shown here is derived from an EMBL/GenBank/DDBJ whole genome shotgun (WGS) entry which is preliminary data.</text>
</comment>
<keyword evidence="3" id="KW-0812">Transmembrane</keyword>
<keyword evidence="3" id="KW-0472">Membrane</keyword>
<feature type="compositionally biased region" description="Polar residues" evidence="2">
    <location>
        <begin position="251"/>
        <end position="261"/>
    </location>
</feature>
<keyword evidence="5" id="KW-1185">Reference proteome</keyword>
<feature type="region of interest" description="Disordered" evidence="2">
    <location>
        <begin position="98"/>
        <end position="198"/>
    </location>
</feature>
<dbReference type="PANTHER" id="PTHR28638:SF1">
    <property type="entry name" value="PRE-B-CELL LEUKEMIA TRANSCRIPTION FACTOR-INTERACTING PROTEIN 1"/>
    <property type="match status" value="1"/>
</dbReference>
<evidence type="ECO:0000313" key="5">
    <source>
        <dbReference type="Proteomes" id="UP000197619"/>
    </source>
</evidence>